<dbReference type="PROSITE" id="PS50293">
    <property type="entry name" value="TPR_REGION"/>
    <property type="match status" value="1"/>
</dbReference>
<comment type="similarity">
    <text evidence="1">Belongs to the UPF0587 family.</text>
</comment>
<reference evidence="5" key="2">
    <citation type="submission" date="2020-08" db="EMBL/GenBank/DDBJ databases">
        <title>Plant Genome Project.</title>
        <authorList>
            <person name="Zhang R.-G."/>
        </authorList>
    </citation>
    <scope>NUCLEOTIDE SEQUENCE</scope>
    <source>
        <strain evidence="5">Huo1</strain>
        <tissue evidence="5">Leaf</tissue>
    </source>
</reference>
<dbReference type="Proteomes" id="UP000298416">
    <property type="component" value="Unassembled WGS sequence"/>
</dbReference>
<dbReference type="SUPFAM" id="SSF48452">
    <property type="entry name" value="TPR-like"/>
    <property type="match status" value="1"/>
</dbReference>
<protein>
    <recommendedName>
        <fullName evidence="7">Tetratricopeptide repeat protein</fullName>
    </recommendedName>
</protein>
<proteinExistence type="inferred from homology"/>
<dbReference type="EMBL" id="PNBA02000010">
    <property type="protein sequence ID" value="KAG6409570.1"/>
    <property type="molecule type" value="Genomic_DNA"/>
</dbReference>
<evidence type="ECO:0000313" key="6">
    <source>
        <dbReference type="Proteomes" id="UP000298416"/>
    </source>
</evidence>
<keyword evidence="6" id="KW-1185">Reference proteome</keyword>
<dbReference type="GO" id="GO:0008270">
    <property type="term" value="F:zinc ion binding"/>
    <property type="evidence" value="ECO:0007669"/>
    <property type="project" value="TreeGrafter"/>
</dbReference>
<reference evidence="5" key="1">
    <citation type="submission" date="2018-01" db="EMBL/GenBank/DDBJ databases">
        <authorList>
            <person name="Mao J.F."/>
        </authorList>
    </citation>
    <scope>NUCLEOTIDE SEQUENCE</scope>
    <source>
        <strain evidence="5">Huo1</strain>
        <tissue evidence="5">Leaf</tissue>
    </source>
</reference>
<dbReference type="Pfam" id="PF13181">
    <property type="entry name" value="TPR_8"/>
    <property type="match status" value="1"/>
</dbReference>
<sequence>MVNHLLMISADLENLADIQPQGGCDDPNFTYLFKLRCGNCGEVTQKETCLSLNETTPSAKGKTEVHLSQKCKFCSRDGTINMITGRGRPFTQTDAETGTYAPLMLFDCRGYEPVDFVFADGWKAESLEGTKFTDIDLSGGDYADYDEKGECPVMISNVRAKFDVVNLKLVGNTQDGIQKYYEAIKIDPHYDRAYYNLGVVYSEIMQYDTTLNCYEKAAIERPMYVEAYCNMGVIYKNRGDLESAIAYV</sequence>
<dbReference type="InterPro" id="IPR011990">
    <property type="entry name" value="TPR-like_helical_dom_sf"/>
</dbReference>
<comment type="caution">
    <text evidence="5">The sequence shown here is derived from an EMBL/GenBank/DDBJ whole genome shotgun (WGS) entry which is preliminary data.</text>
</comment>
<dbReference type="Pfam" id="PF05907">
    <property type="entry name" value="CXXC_Zn-b_euk"/>
    <property type="match status" value="1"/>
</dbReference>
<evidence type="ECO:0000256" key="2">
    <source>
        <dbReference type="ARBA" id="ARBA00022723"/>
    </source>
</evidence>
<keyword evidence="3" id="KW-0862">Zinc</keyword>
<keyword evidence="4" id="KW-0802">TPR repeat</keyword>
<evidence type="ECO:0000256" key="1">
    <source>
        <dbReference type="ARBA" id="ARBA00007818"/>
    </source>
</evidence>
<evidence type="ECO:0000256" key="3">
    <source>
        <dbReference type="ARBA" id="ARBA00022833"/>
    </source>
</evidence>
<dbReference type="PANTHER" id="PTHR12857">
    <property type="entry name" value="CXXC MOTIF CONTAINING ZINC BINDING PROTEIN"/>
    <property type="match status" value="1"/>
</dbReference>
<dbReference type="PANTHER" id="PTHR12857:SF0">
    <property type="entry name" value="CXXC MOTIF CONTAINING ZINC BINDING PROTEIN"/>
    <property type="match status" value="1"/>
</dbReference>
<dbReference type="InterPro" id="IPR008584">
    <property type="entry name" value="CXXC_Zn-binding_euk"/>
</dbReference>
<evidence type="ECO:0008006" key="7">
    <source>
        <dbReference type="Google" id="ProtNLM"/>
    </source>
</evidence>
<accession>A0A8X8X9U5</accession>
<evidence type="ECO:0000313" key="5">
    <source>
        <dbReference type="EMBL" id="KAG6409570.1"/>
    </source>
</evidence>
<gene>
    <name evidence="5" type="ORF">SASPL_127610</name>
</gene>
<dbReference type="PROSITE" id="PS50005">
    <property type="entry name" value="TPR"/>
    <property type="match status" value="1"/>
</dbReference>
<dbReference type="SUPFAM" id="SSF141678">
    <property type="entry name" value="MAL13P1.257-like"/>
    <property type="match status" value="1"/>
</dbReference>
<organism evidence="5">
    <name type="scientific">Salvia splendens</name>
    <name type="common">Scarlet sage</name>
    <dbReference type="NCBI Taxonomy" id="180675"/>
    <lineage>
        <taxon>Eukaryota</taxon>
        <taxon>Viridiplantae</taxon>
        <taxon>Streptophyta</taxon>
        <taxon>Embryophyta</taxon>
        <taxon>Tracheophyta</taxon>
        <taxon>Spermatophyta</taxon>
        <taxon>Magnoliopsida</taxon>
        <taxon>eudicotyledons</taxon>
        <taxon>Gunneridae</taxon>
        <taxon>Pentapetalae</taxon>
        <taxon>asterids</taxon>
        <taxon>lamiids</taxon>
        <taxon>Lamiales</taxon>
        <taxon>Lamiaceae</taxon>
        <taxon>Nepetoideae</taxon>
        <taxon>Mentheae</taxon>
        <taxon>Salviinae</taxon>
        <taxon>Salvia</taxon>
        <taxon>Salvia subgen. Calosphace</taxon>
        <taxon>core Calosphace</taxon>
    </lineage>
</organism>
<dbReference type="Pfam" id="PF13414">
    <property type="entry name" value="TPR_11"/>
    <property type="match status" value="1"/>
</dbReference>
<dbReference type="Gene3D" id="1.25.40.10">
    <property type="entry name" value="Tetratricopeptide repeat domain"/>
    <property type="match status" value="1"/>
</dbReference>
<dbReference type="InterPro" id="IPR019734">
    <property type="entry name" value="TPR_rpt"/>
</dbReference>
<keyword evidence="2" id="KW-0479">Metal-binding</keyword>
<evidence type="ECO:0000256" key="4">
    <source>
        <dbReference type="PROSITE-ProRule" id="PRU00339"/>
    </source>
</evidence>
<feature type="repeat" description="TPR" evidence="4">
    <location>
        <begin position="191"/>
        <end position="224"/>
    </location>
</feature>
<dbReference type="AlphaFoldDB" id="A0A8X8X9U5"/>
<name>A0A8X8X9U5_SALSN</name>